<dbReference type="Proteomes" id="UP000693946">
    <property type="component" value="Linkage Group LG15"/>
</dbReference>
<evidence type="ECO:0000256" key="6">
    <source>
        <dbReference type="ARBA" id="ARBA00022868"/>
    </source>
</evidence>
<evidence type="ECO:0000256" key="7">
    <source>
        <dbReference type="ARBA" id="ARBA00022949"/>
    </source>
</evidence>
<keyword evidence="7" id="KW-0965">Cell junction</keyword>
<evidence type="ECO:0000259" key="13">
    <source>
        <dbReference type="SMART" id="SM01089"/>
    </source>
</evidence>
<feature type="compositionally biased region" description="Basic and acidic residues" evidence="10">
    <location>
        <begin position="135"/>
        <end position="148"/>
    </location>
</feature>
<comment type="subunit">
    <text evidence="3">A connexon is composed of a hexamer of connexins.</text>
</comment>
<dbReference type="InterPro" id="IPR013092">
    <property type="entry name" value="Connexin_N"/>
</dbReference>
<dbReference type="GO" id="GO:0007267">
    <property type="term" value="P:cell-cell signaling"/>
    <property type="evidence" value="ECO:0007669"/>
    <property type="project" value="TreeGrafter"/>
</dbReference>
<dbReference type="Pfam" id="PF16791">
    <property type="entry name" value="Connexin40_C"/>
    <property type="match status" value="1"/>
</dbReference>
<reference evidence="15" key="2">
    <citation type="submission" date="2021-03" db="EMBL/GenBank/DDBJ databases">
        <authorList>
            <person name="Guerrero-Cozar I."/>
            <person name="Gomez-Garrido J."/>
            <person name="Berbel C."/>
            <person name="Martinez-Blanch J.F."/>
            <person name="Alioto T."/>
            <person name="Claros M.G."/>
            <person name="Gagnaire P.A."/>
            <person name="Manchado M."/>
        </authorList>
    </citation>
    <scope>NUCLEOTIDE SEQUENCE</scope>
    <source>
        <strain evidence="15">Sse05_10M</strain>
        <tissue evidence="15">Blood</tissue>
    </source>
</reference>
<dbReference type="InterPro" id="IPR000500">
    <property type="entry name" value="Connexin"/>
</dbReference>
<feature type="transmembrane region" description="Helical" evidence="11">
    <location>
        <begin position="218"/>
        <end position="241"/>
    </location>
</feature>
<feature type="region of interest" description="Disordered" evidence="10">
    <location>
        <begin position="102"/>
        <end position="150"/>
    </location>
</feature>
<feature type="region of interest" description="Disordered" evidence="10">
    <location>
        <begin position="383"/>
        <end position="402"/>
    </location>
</feature>
<dbReference type="EMBL" id="JAGKHQ010000007">
    <property type="protein sequence ID" value="KAG7512740.1"/>
    <property type="molecule type" value="Genomic_DNA"/>
</dbReference>
<feature type="transmembrane region" description="Helical" evidence="11">
    <location>
        <begin position="77"/>
        <end position="97"/>
    </location>
</feature>
<evidence type="ECO:0000256" key="3">
    <source>
        <dbReference type="ARBA" id="ARBA00011455"/>
    </source>
</evidence>
<keyword evidence="16" id="KW-1185">Reference proteome</keyword>
<evidence type="ECO:0000256" key="11">
    <source>
        <dbReference type="SAM" id="Phobius"/>
    </source>
</evidence>
<keyword evidence="9 11" id="KW-0472">Membrane</keyword>
<dbReference type="PANTHER" id="PTHR11984">
    <property type="entry name" value="CONNEXIN"/>
    <property type="match status" value="1"/>
</dbReference>
<organism evidence="15 16">
    <name type="scientific">Solea senegalensis</name>
    <name type="common">Senegalese sole</name>
    <dbReference type="NCBI Taxonomy" id="28829"/>
    <lineage>
        <taxon>Eukaryota</taxon>
        <taxon>Metazoa</taxon>
        <taxon>Chordata</taxon>
        <taxon>Craniata</taxon>
        <taxon>Vertebrata</taxon>
        <taxon>Euteleostomi</taxon>
        <taxon>Actinopterygii</taxon>
        <taxon>Neopterygii</taxon>
        <taxon>Teleostei</taxon>
        <taxon>Neoteleostei</taxon>
        <taxon>Acanthomorphata</taxon>
        <taxon>Carangaria</taxon>
        <taxon>Pleuronectiformes</taxon>
        <taxon>Pleuronectoidei</taxon>
        <taxon>Soleidae</taxon>
        <taxon>Solea</taxon>
    </lineage>
</organism>
<comment type="subcellular location">
    <subcellularLocation>
        <location evidence="1">Cell junction</location>
        <location evidence="1">Gap junction</location>
    </subcellularLocation>
    <subcellularLocation>
        <location evidence="2">Cell membrane</location>
        <topology evidence="2">Multi-pass membrane protein</topology>
    </subcellularLocation>
</comment>
<dbReference type="PROSITE" id="PS00407">
    <property type="entry name" value="CONNEXINS_1"/>
    <property type="match status" value="1"/>
</dbReference>
<dbReference type="InterPro" id="IPR017990">
    <property type="entry name" value="Connexin_CS"/>
</dbReference>
<protein>
    <submittedName>
        <fullName evidence="14">Gap junction alpha-5 protein-like</fullName>
    </submittedName>
</protein>
<dbReference type="InterPro" id="IPR019570">
    <property type="entry name" value="Connexin_CCC"/>
</dbReference>
<evidence type="ECO:0000313" key="16">
    <source>
        <dbReference type="Proteomes" id="UP000693946"/>
    </source>
</evidence>
<dbReference type="EMBL" id="JAGKHQ010000007">
    <property type="protein sequence ID" value="KAG7512741.1"/>
    <property type="molecule type" value="Genomic_DNA"/>
</dbReference>
<reference evidence="15 16" key="1">
    <citation type="journal article" date="2021" name="Sci. Rep.">
        <title>Chromosome anchoring in Senegalese sole (Solea senegalensis) reveals sex-associated markers and genome rearrangements in flatfish.</title>
        <authorList>
            <person name="Guerrero-Cozar I."/>
            <person name="Gomez-Garrido J."/>
            <person name="Berbel C."/>
            <person name="Martinez-Blanch J.F."/>
            <person name="Alioto T."/>
            <person name="Claros M.G."/>
            <person name="Gagnaire P.A."/>
            <person name="Manchado M."/>
        </authorList>
    </citation>
    <scope>NUCLEOTIDE SEQUENCE [LARGE SCALE GENOMIC DNA]</scope>
    <source>
        <strain evidence="15">Sse05_10M</strain>
    </source>
</reference>
<dbReference type="PROSITE" id="PS00408">
    <property type="entry name" value="CONNEXINS_2"/>
    <property type="match status" value="1"/>
</dbReference>
<keyword evidence="6" id="KW-0303">Gap junction</keyword>
<evidence type="ECO:0000256" key="1">
    <source>
        <dbReference type="ARBA" id="ARBA00004610"/>
    </source>
</evidence>
<keyword evidence="5 11" id="KW-0812">Transmembrane</keyword>
<feature type="domain" description="Connexin cysteine-rich" evidence="13">
    <location>
        <begin position="174"/>
        <end position="240"/>
    </location>
</feature>
<dbReference type="GO" id="GO:0005922">
    <property type="term" value="C:connexin complex"/>
    <property type="evidence" value="ECO:0007669"/>
    <property type="project" value="InterPro"/>
</dbReference>
<dbReference type="GO" id="GO:0086076">
    <property type="term" value="F:gap junction channel activity involved in atrial cardiac muscle cell-AV node cell electrical coupling"/>
    <property type="evidence" value="ECO:0007669"/>
    <property type="project" value="TreeGrafter"/>
</dbReference>
<dbReference type="Pfam" id="PF00029">
    <property type="entry name" value="Connexin"/>
    <property type="match status" value="1"/>
</dbReference>
<evidence type="ECO:0000256" key="4">
    <source>
        <dbReference type="ARBA" id="ARBA00022475"/>
    </source>
</evidence>
<proteinExistence type="predicted"/>
<dbReference type="GO" id="GO:0007507">
    <property type="term" value="P:heart development"/>
    <property type="evidence" value="ECO:0007669"/>
    <property type="project" value="TreeGrafter"/>
</dbReference>
<dbReference type="FunFam" id="1.20.1440.80:FF:000001">
    <property type="entry name" value="Gap junction alpha-1"/>
    <property type="match status" value="1"/>
</dbReference>
<dbReference type="SMART" id="SM01089">
    <property type="entry name" value="Connexin_CCC"/>
    <property type="match status" value="1"/>
</dbReference>
<comment type="caution">
    <text evidence="15">The sequence shown here is derived from an EMBL/GenBank/DDBJ whole genome shotgun (WGS) entry which is preliminary data.</text>
</comment>
<evidence type="ECO:0000256" key="5">
    <source>
        <dbReference type="ARBA" id="ARBA00022692"/>
    </source>
</evidence>
<dbReference type="SMART" id="SM00037">
    <property type="entry name" value="CNX"/>
    <property type="match status" value="1"/>
</dbReference>
<keyword evidence="4" id="KW-1003">Cell membrane</keyword>
<evidence type="ECO:0000313" key="14">
    <source>
        <dbReference type="EMBL" id="KAG7512740.1"/>
    </source>
</evidence>
<feature type="compositionally biased region" description="Acidic residues" evidence="10">
    <location>
        <begin position="111"/>
        <end position="123"/>
    </location>
</feature>
<dbReference type="InterPro" id="IPR031862">
    <property type="entry name" value="Cx40_C"/>
</dbReference>
<evidence type="ECO:0000256" key="9">
    <source>
        <dbReference type="ARBA" id="ARBA00023136"/>
    </source>
</evidence>
<feature type="domain" description="Connexin N-terminal" evidence="12">
    <location>
        <begin position="43"/>
        <end position="76"/>
    </location>
</feature>
<evidence type="ECO:0000259" key="12">
    <source>
        <dbReference type="SMART" id="SM00037"/>
    </source>
</evidence>
<name>A0AAV6S4W1_SOLSE</name>
<evidence type="ECO:0000256" key="10">
    <source>
        <dbReference type="SAM" id="MobiDB-lite"/>
    </source>
</evidence>
<keyword evidence="8 11" id="KW-1133">Transmembrane helix</keyword>
<evidence type="ECO:0000256" key="2">
    <source>
        <dbReference type="ARBA" id="ARBA00004651"/>
    </source>
</evidence>
<accession>A0AAV6S4W1</accession>
<gene>
    <name evidence="15" type="ORF">JOB18_039044</name>
</gene>
<sequence length="402" mass="44844">MADWSLLGNFLEEVQEHSTSVGKVWLTILFIFRILVLGTAAESSWGDEQEDFNCDTEQPGCENVCYDRAFPIAHIRYWVLQIVFVSTPSLIYMGHAMHTVRREEKRRNREEEDEDGGEGEDDPGGGGGGGGKKGGHAEKDDEKDKREGSSAGRVRLRGALLQTYVLSILIRSIMEVVFLCLQYFLYGIFLHPLYVCKAWPCPHQVNCYVSRPTEKNVFIVFMLAVSAVSLVLSVLELHHLAWRHCCRKMFLTRKAATPAEASLSRQLSLSPPPPTTPLPDFSQCMIGSSHFLPLPFPAHRLANQQNSDNMATEKNKIAAAVEEVNLLQMSCYSTGWQNASPNQIQDGGYLRSDTNCYSPHSHNRGPEGLQLCSNGGLCQKDKRRFSRSSGASSRTRADDLSV</sequence>
<evidence type="ECO:0000256" key="8">
    <source>
        <dbReference type="ARBA" id="ARBA00022989"/>
    </source>
</evidence>
<dbReference type="PANTHER" id="PTHR11984:SF113">
    <property type="entry name" value="GAP JUNCTION PROTEIN"/>
    <property type="match status" value="1"/>
</dbReference>
<dbReference type="AlphaFoldDB" id="A0AAV6S4W1"/>
<evidence type="ECO:0000313" key="15">
    <source>
        <dbReference type="EMBL" id="KAG7512741.1"/>
    </source>
</evidence>
<feature type="transmembrane region" description="Helical" evidence="11">
    <location>
        <begin position="163"/>
        <end position="185"/>
    </location>
</feature>